<organism evidence="2">
    <name type="scientific">Sesamum latifolium</name>
    <dbReference type="NCBI Taxonomy" id="2727402"/>
    <lineage>
        <taxon>Eukaryota</taxon>
        <taxon>Viridiplantae</taxon>
        <taxon>Streptophyta</taxon>
        <taxon>Embryophyta</taxon>
        <taxon>Tracheophyta</taxon>
        <taxon>Spermatophyta</taxon>
        <taxon>Magnoliopsida</taxon>
        <taxon>eudicotyledons</taxon>
        <taxon>Gunneridae</taxon>
        <taxon>Pentapetalae</taxon>
        <taxon>asterids</taxon>
        <taxon>lamiids</taxon>
        <taxon>Lamiales</taxon>
        <taxon>Pedaliaceae</taxon>
        <taxon>Sesamum</taxon>
    </lineage>
</organism>
<feature type="domain" description="Reverse transcriptase zinc-binding" evidence="1">
    <location>
        <begin position="275"/>
        <end position="348"/>
    </location>
</feature>
<dbReference type="PANTHER" id="PTHR33116:SF86">
    <property type="entry name" value="REVERSE TRANSCRIPTASE DOMAIN-CONTAINING PROTEIN"/>
    <property type="match status" value="1"/>
</dbReference>
<gene>
    <name evidence="2" type="ORF">Slati_0185600</name>
</gene>
<reference evidence="2" key="1">
    <citation type="submission" date="2020-06" db="EMBL/GenBank/DDBJ databases">
        <authorList>
            <person name="Li T."/>
            <person name="Hu X."/>
            <person name="Zhang T."/>
            <person name="Song X."/>
            <person name="Zhang H."/>
            <person name="Dai N."/>
            <person name="Sheng W."/>
            <person name="Hou X."/>
            <person name="Wei L."/>
        </authorList>
    </citation>
    <scope>NUCLEOTIDE SEQUENCE</scope>
    <source>
        <strain evidence="2">KEN1</strain>
        <tissue evidence="2">Leaf</tissue>
    </source>
</reference>
<dbReference type="PANTHER" id="PTHR33116">
    <property type="entry name" value="REVERSE TRANSCRIPTASE ZINC-BINDING DOMAIN-CONTAINING PROTEIN-RELATED-RELATED"/>
    <property type="match status" value="1"/>
</dbReference>
<evidence type="ECO:0000259" key="1">
    <source>
        <dbReference type="Pfam" id="PF13966"/>
    </source>
</evidence>
<proteinExistence type="predicted"/>
<protein>
    <recommendedName>
        <fullName evidence="1">Reverse transcriptase zinc-binding domain-containing protein</fullName>
    </recommendedName>
</protein>
<dbReference type="Pfam" id="PF13966">
    <property type="entry name" value="zf-RVT"/>
    <property type="match status" value="1"/>
</dbReference>
<name>A0AAW2YBA9_9LAMI</name>
<dbReference type="EMBL" id="JACGWN010000001">
    <property type="protein sequence ID" value="KAL0462980.1"/>
    <property type="molecule type" value="Genomic_DNA"/>
</dbReference>
<comment type="caution">
    <text evidence="2">The sequence shown here is derived from an EMBL/GenBank/DDBJ whole genome shotgun (WGS) entry which is preliminary data.</text>
</comment>
<dbReference type="InterPro" id="IPR026960">
    <property type="entry name" value="RVT-Znf"/>
</dbReference>
<reference evidence="2" key="2">
    <citation type="journal article" date="2024" name="Plant">
        <title>Genomic evolution and insights into agronomic trait innovations of Sesamum species.</title>
        <authorList>
            <person name="Miao H."/>
            <person name="Wang L."/>
            <person name="Qu L."/>
            <person name="Liu H."/>
            <person name="Sun Y."/>
            <person name="Le M."/>
            <person name="Wang Q."/>
            <person name="Wei S."/>
            <person name="Zheng Y."/>
            <person name="Lin W."/>
            <person name="Duan Y."/>
            <person name="Cao H."/>
            <person name="Xiong S."/>
            <person name="Wang X."/>
            <person name="Wei L."/>
            <person name="Li C."/>
            <person name="Ma Q."/>
            <person name="Ju M."/>
            <person name="Zhao R."/>
            <person name="Li G."/>
            <person name="Mu C."/>
            <person name="Tian Q."/>
            <person name="Mei H."/>
            <person name="Zhang T."/>
            <person name="Gao T."/>
            <person name="Zhang H."/>
        </authorList>
    </citation>
    <scope>NUCLEOTIDE SEQUENCE</scope>
    <source>
        <strain evidence="2">KEN1</strain>
    </source>
</reference>
<dbReference type="AlphaFoldDB" id="A0AAW2YBA9"/>
<evidence type="ECO:0000313" key="2">
    <source>
        <dbReference type="EMBL" id="KAL0462980.1"/>
    </source>
</evidence>
<sequence>MGVSICTIAPSISHLLFVDDTLIFCRASLESTQAVQDTLEVYRLASGQKINFSNKSVVFSRNMKEDICSHTVDDLSIKRENKLACYLGLLSRVAQSKWNLFATIRDKVWARIIGWNAKLFSQAGREVLIKSVIQAIPTYVMGYFRLPVTLLREIREKLLSRVLRARYFSNGDIFLASLGTRPSFSILATQNLFRARCRWRVGSGSHIHVWTDPWIPRPHSFKPVTLVLPSLSNLRVADLIDPICRDWRVEQVRVISAKCLPSRLFSEHKPCSSFREADKSFWWRKIWQAKLPNKVKVFLWCACLDALPMGSNLSKRISGFQSGCPFCHEDQEDIFHTLVHCIFARQVWGLTSIAADFRVRGNLGALQQFRFVSQ</sequence>
<accession>A0AAW2YBA9</accession>